<keyword evidence="2 4" id="KW-0460">Magnesium</keyword>
<evidence type="ECO:0000256" key="3">
    <source>
        <dbReference type="ARBA" id="ARBA00023239"/>
    </source>
</evidence>
<comment type="pathway">
    <text evidence="4">Cofactor biosynthesis; phylloquinone biosynthesis.</text>
</comment>
<dbReference type="GO" id="GO:0009234">
    <property type="term" value="P:menaquinone biosynthetic process"/>
    <property type="evidence" value="ECO:0007669"/>
    <property type="project" value="UniProtKB-UniRule"/>
</dbReference>
<organism evidence="7 8">
    <name type="scientific">Leptolyngbya cf. ectocarpi LEGE 11479</name>
    <dbReference type="NCBI Taxonomy" id="1828722"/>
    <lineage>
        <taxon>Bacteria</taxon>
        <taxon>Bacillati</taxon>
        <taxon>Cyanobacteriota</taxon>
        <taxon>Cyanophyceae</taxon>
        <taxon>Leptolyngbyales</taxon>
        <taxon>Leptolyngbyaceae</taxon>
        <taxon>Leptolyngbya group</taxon>
        <taxon>Leptolyngbya</taxon>
    </lineage>
</organism>
<name>A0A928ZZX2_LEPEC</name>
<keyword evidence="1 4" id="KW-0479">Metal-binding</keyword>
<dbReference type="InterPro" id="IPR013342">
    <property type="entry name" value="Mandelate_racemase_C"/>
</dbReference>
<dbReference type="CDD" id="cd03320">
    <property type="entry name" value="OSBS"/>
    <property type="match status" value="1"/>
</dbReference>
<gene>
    <name evidence="4" type="primary">menC</name>
    <name evidence="7" type="ORF">IQ260_28095</name>
</gene>
<dbReference type="InterPro" id="IPR029017">
    <property type="entry name" value="Enolase-like_N"/>
</dbReference>
<evidence type="ECO:0000259" key="6">
    <source>
        <dbReference type="SMART" id="SM00922"/>
    </source>
</evidence>
<feature type="binding site" evidence="4">
    <location>
        <position position="169"/>
    </location>
    <ligand>
        <name>Mg(2+)</name>
        <dbReference type="ChEBI" id="CHEBI:18420"/>
    </ligand>
</feature>
<reference evidence="7" key="1">
    <citation type="submission" date="2020-10" db="EMBL/GenBank/DDBJ databases">
        <authorList>
            <person name="Castelo-Branco R."/>
            <person name="Eusebio N."/>
            <person name="Adriana R."/>
            <person name="Vieira A."/>
            <person name="Brugerolle De Fraissinette N."/>
            <person name="Rezende De Castro R."/>
            <person name="Schneider M.P."/>
            <person name="Vasconcelos V."/>
            <person name="Leao P.N."/>
        </authorList>
    </citation>
    <scope>NUCLEOTIDE SEQUENCE</scope>
    <source>
        <strain evidence="7">LEGE 11479</strain>
    </source>
</reference>
<comment type="cofactor">
    <cofactor evidence="4">
        <name>a divalent metal cation</name>
        <dbReference type="ChEBI" id="CHEBI:60240"/>
    </cofactor>
</comment>
<comment type="caution">
    <text evidence="7">The sequence shown here is derived from an EMBL/GenBank/DDBJ whole genome shotgun (WGS) entry which is preliminary data.</text>
</comment>
<feature type="binding site" evidence="4">
    <location>
        <position position="222"/>
    </location>
    <ligand>
        <name>Mg(2+)</name>
        <dbReference type="ChEBI" id="CHEBI:18420"/>
    </ligand>
</feature>
<keyword evidence="3 4" id="KW-0456">Lyase</keyword>
<dbReference type="PANTHER" id="PTHR48073:SF2">
    <property type="entry name" value="O-SUCCINYLBENZOATE SYNTHASE"/>
    <property type="match status" value="1"/>
</dbReference>
<comment type="catalytic activity">
    <reaction evidence="4">
        <text>(1R,6R)-6-hydroxy-2-succinyl-cyclohexa-2,4-diene-1-carboxylate = 2-succinylbenzoate + H2O</text>
        <dbReference type="Rhea" id="RHEA:10196"/>
        <dbReference type="ChEBI" id="CHEBI:15377"/>
        <dbReference type="ChEBI" id="CHEBI:18325"/>
        <dbReference type="ChEBI" id="CHEBI:58689"/>
        <dbReference type="EC" id="4.2.1.113"/>
    </reaction>
</comment>
<dbReference type="GO" id="GO:0042372">
    <property type="term" value="P:phylloquinone biosynthetic process"/>
    <property type="evidence" value="ECO:0007669"/>
    <property type="project" value="UniProtKB-UniRule"/>
</dbReference>
<dbReference type="InterPro" id="IPR010196">
    <property type="entry name" value="OSB_synthase_MenC1"/>
</dbReference>
<dbReference type="Gene3D" id="3.30.390.10">
    <property type="entry name" value="Enolase-like, N-terminal domain"/>
    <property type="match status" value="1"/>
</dbReference>
<dbReference type="GO" id="GO:0043748">
    <property type="term" value="F:O-succinylbenzoate synthase activity"/>
    <property type="evidence" value="ECO:0007669"/>
    <property type="project" value="UniProtKB-EC"/>
</dbReference>
<dbReference type="GO" id="GO:0000287">
    <property type="term" value="F:magnesium ion binding"/>
    <property type="evidence" value="ECO:0007669"/>
    <property type="project" value="UniProtKB-UniRule"/>
</dbReference>
<dbReference type="SUPFAM" id="SSF51604">
    <property type="entry name" value="Enolase C-terminal domain-like"/>
    <property type="match status" value="1"/>
</dbReference>
<dbReference type="AlphaFoldDB" id="A0A928ZZX2"/>
<dbReference type="SUPFAM" id="SSF54826">
    <property type="entry name" value="Enolase N-terminal domain-like"/>
    <property type="match status" value="1"/>
</dbReference>
<dbReference type="Pfam" id="PF13378">
    <property type="entry name" value="MR_MLE_C"/>
    <property type="match status" value="1"/>
</dbReference>
<keyword evidence="8" id="KW-1185">Reference proteome</keyword>
<evidence type="ECO:0000256" key="5">
    <source>
        <dbReference type="NCBIfam" id="TIGR01927"/>
    </source>
</evidence>
<protein>
    <recommendedName>
        <fullName evidence="4 5">o-succinylbenzoate synthase</fullName>
        <shortName evidence="4">OSB synthase</shortName>
        <shortName evidence="4">OSBS</shortName>
        <ecNumber evidence="4 5">4.2.1.113</ecNumber>
    </recommendedName>
    <alternativeName>
        <fullName evidence="4">4-(2'-carboxyphenyl)-4-oxybutyric acid synthase</fullName>
    </alternativeName>
    <alternativeName>
        <fullName evidence="4">o-succinylbenzoic acid synthase</fullName>
    </alternativeName>
</protein>
<dbReference type="SFLD" id="SFLDG00180">
    <property type="entry name" value="muconate_cycloisomerase"/>
    <property type="match status" value="1"/>
</dbReference>
<dbReference type="PANTHER" id="PTHR48073">
    <property type="entry name" value="O-SUCCINYLBENZOATE SYNTHASE-RELATED"/>
    <property type="match status" value="1"/>
</dbReference>
<dbReference type="NCBIfam" id="TIGR01927">
    <property type="entry name" value="menC_gam_Gplu"/>
    <property type="match status" value="1"/>
</dbReference>
<feature type="active site" description="Proton donor" evidence="4">
    <location>
        <position position="140"/>
    </location>
</feature>
<comment type="similarity">
    <text evidence="4">Belongs to the mandelate racemase/muconate lactonizing enzyme family. MenC type 1 subfamily.</text>
</comment>
<dbReference type="Pfam" id="PF21508">
    <property type="entry name" value="MenC_N"/>
    <property type="match status" value="1"/>
</dbReference>
<dbReference type="InterPro" id="IPR029065">
    <property type="entry name" value="Enolase_C-like"/>
</dbReference>
<evidence type="ECO:0000313" key="7">
    <source>
        <dbReference type="EMBL" id="MBE9070510.1"/>
    </source>
</evidence>
<dbReference type="Proteomes" id="UP000615026">
    <property type="component" value="Unassembled WGS sequence"/>
</dbReference>
<dbReference type="EMBL" id="JADEXP010000449">
    <property type="protein sequence ID" value="MBE9070510.1"/>
    <property type="molecule type" value="Genomic_DNA"/>
</dbReference>
<dbReference type="NCBIfam" id="NF002739">
    <property type="entry name" value="PRK02714.1"/>
    <property type="match status" value="1"/>
</dbReference>
<dbReference type="EC" id="4.2.1.113" evidence="4 5"/>
<comment type="function">
    <text evidence="4">Converts 2-succinyl-6-hydroxy-2,4-cyclohexadiene-1-carboxylate (SHCHC) to 2-succinylbenzoate (OSB).</text>
</comment>
<feature type="domain" description="Mandelate racemase/muconate lactonizing enzyme C-terminal" evidence="6">
    <location>
        <begin position="119"/>
        <end position="220"/>
    </location>
</feature>
<dbReference type="Gene3D" id="3.20.20.120">
    <property type="entry name" value="Enolase-like C-terminal domain"/>
    <property type="match status" value="1"/>
</dbReference>
<evidence type="ECO:0000313" key="8">
    <source>
        <dbReference type="Proteomes" id="UP000615026"/>
    </source>
</evidence>
<dbReference type="HAMAP" id="MF_00470">
    <property type="entry name" value="MenC_1"/>
    <property type="match status" value="1"/>
</dbReference>
<evidence type="ECO:0000256" key="4">
    <source>
        <dbReference type="HAMAP-Rule" id="MF_00470"/>
    </source>
</evidence>
<accession>A0A928ZZX2</accession>
<dbReference type="InterPro" id="IPR036849">
    <property type="entry name" value="Enolase-like_C_sf"/>
</dbReference>
<dbReference type="SFLD" id="SFLDS00001">
    <property type="entry name" value="Enolase"/>
    <property type="match status" value="1"/>
</dbReference>
<dbReference type="SMART" id="SM00922">
    <property type="entry name" value="MR_MLE"/>
    <property type="match status" value="1"/>
</dbReference>
<evidence type="ECO:0000256" key="2">
    <source>
        <dbReference type="ARBA" id="ARBA00022842"/>
    </source>
</evidence>
<dbReference type="RefSeq" id="WP_193996372.1">
    <property type="nucleotide sequence ID" value="NZ_JADEXP010000449.1"/>
</dbReference>
<dbReference type="InterPro" id="IPR041338">
    <property type="entry name" value="OSBS_N"/>
</dbReference>
<proteinExistence type="inferred from homology"/>
<feature type="active site" description="Proton acceptor" evidence="4">
    <location>
        <position position="246"/>
    </location>
</feature>
<evidence type="ECO:0000256" key="1">
    <source>
        <dbReference type="ARBA" id="ARBA00022723"/>
    </source>
</evidence>
<comment type="pathway">
    <text evidence="4">Quinol/quinone metabolism; 1,4-dihydroxy-2-naphthoate biosynthesis; 1,4-dihydroxy-2-naphthoate from chorismate: step 4/7.</text>
</comment>
<feature type="binding site" evidence="4">
    <location>
        <position position="197"/>
    </location>
    <ligand>
        <name>Mg(2+)</name>
        <dbReference type="ChEBI" id="CHEBI:18420"/>
    </ligand>
</feature>
<sequence length="328" mass="37788">MAYWFEFRTYHRRFRQPVQTHHGEWQVRKGLILKLTDEDGRSGYGEVAPLPWFGSETFDQAFSFCQQLPSQLSDHTVPSVLPTLPACQFGLESVFASLERKLGPIDLPNAQCGVLLPRGQKSLEHWPQLWQQGYRVFKCKIGVESIAAEMEWLDQLLGQLPLGAKLRLDANGGLNELAARQWLDWCDRNGQRIEFLEQPMAPKDFDIVMRLSYRYHTPIALDESIASLEQLKAHFHRGWDGIYVVKAAIMGSPQRLQHFYHKYPIDLVISSVFETAVGRQALIRLAIDLAMAYPDIPHRALGLGTQQWFTNDGLSETDWQQLWQRLER</sequence>
<dbReference type="SFLD" id="SFLDF00009">
    <property type="entry name" value="o-succinylbenzoate_synthase"/>
    <property type="match status" value="1"/>
</dbReference>